<name>A0AAE1MFE4_9FABA</name>
<reference evidence="3" key="1">
    <citation type="submission" date="2023-10" db="EMBL/GenBank/DDBJ databases">
        <title>Chromosome-level genome of the transformable northern wattle, Acacia crassicarpa.</title>
        <authorList>
            <person name="Massaro I."/>
            <person name="Sinha N.R."/>
            <person name="Poethig S."/>
            <person name="Leichty A.R."/>
        </authorList>
    </citation>
    <scope>NUCLEOTIDE SEQUENCE</scope>
    <source>
        <strain evidence="3">Acra3RX</strain>
        <tissue evidence="3">Leaf</tissue>
    </source>
</reference>
<feature type="domain" description="KIB1-4 beta-propeller" evidence="2">
    <location>
        <begin position="124"/>
        <end position="365"/>
    </location>
</feature>
<protein>
    <recommendedName>
        <fullName evidence="5">F-box domain-containing protein</fullName>
    </recommendedName>
</protein>
<dbReference type="InterPro" id="IPR005174">
    <property type="entry name" value="KIB1-4_b-propeller"/>
</dbReference>
<dbReference type="Pfam" id="PF03478">
    <property type="entry name" value="Beta-prop_KIB1-4"/>
    <property type="match status" value="1"/>
</dbReference>
<gene>
    <name evidence="3" type="ORF">QN277_007458</name>
</gene>
<dbReference type="Pfam" id="PF00646">
    <property type="entry name" value="F-box"/>
    <property type="match status" value="1"/>
</dbReference>
<proteinExistence type="predicted"/>
<evidence type="ECO:0000259" key="1">
    <source>
        <dbReference type="Pfam" id="PF00646"/>
    </source>
</evidence>
<dbReference type="PANTHER" id="PTHR33110:SF71">
    <property type="entry name" value="F-BOX_KELCH-REPEAT PROTEIN"/>
    <property type="match status" value="1"/>
</dbReference>
<evidence type="ECO:0000313" key="4">
    <source>
        <dbReference type="Proteomes" id="UP001293593"/>
    </source>
</evidence>
<feature type="domain" description="F-box" evidence="1">
    <location>
        <begin position="48"/>
        <end position="81"/>
    </location>
</feature>
<evidence type="ECO:0000259" key="2">
    <source>
        <dbReference type="Pfam" id="PF03478"/>
    </source>
</evidence>
<evidence type="ECO:0008006" key="5">
    <source>
        <dbReference type="Google" id="ProtNLM"/>
    </source>
</evidence>
<organism evidence="3 4">
    <name type="scientific">Acacia crassicarpa</name>
    <name type="common">northern wattle</name>
    <dbReference type="NCBI Taxonomy" id="499986"/>
    <lineage>
        <taxon>Eukaryota</taxon>
        <taxon>Viridiplantae</taxon>
        <taxon>Streptophyta</taxon>
        <taxon>Embryophyta</taxon>
        <taxon>Tracheophyta</taxon>
        <taxon>Spermatophyta</taxon>
        <taxon>Magnoliopsida</taxon>
        <taxon>eudicotyledons</taxon>
        <taxon>Gunneridae</taxon>
        <taxon>Pentapetalae</taxon>
        <taxon>rosids</taxon>
        <taxon>fabids</taxon>
        <taxon>Fabales</taxon>
        <taxon>Fabaceae</taxon>
        <taxon>Caesalpinioideae</taxon>
        <taxon>mimosoid clade</taxon>
        <taxon>Acacieae</taxon>
        <taxon>Acacia</taxon>
    </lineage>
</organism>
<dbReference type="AlphaFoldDB" id="A0AAE1MFE4"/>
<sequence length="402" mass="46601">MGAAISLQFILATGIWIFPVEVAWMEALKQEELRIDKRSFDLIPKDIFDVPIDFLELLFDHLSFTDQLQFARCCKYLYSLAIRRPYPKARETPWLIGLTEDPPSCERIYNQVTCYQIGAKSFEHSHLHIIGSFKGWLCVHYGYNLTQLINILSNVHYDLPPLSTVKNFVPSEIKHIRAFGASFCRFMRPNMIAIVSGLGNLGLFKIGGSKWKCHIRKEKYVNLTFYKVKMYAVRKEFNQVDIFEIDDNLELSLVGAIDCSEVIRNSLPPPFQAYLVVDSKDNLFLVLQHRKMFGSVLMAIEFEIFKTRDGKHLVKVDTLDDQIVLLSDTCSEIIDFKDCLPSTFFEGNQICFTTGEFDHDFGIYSCNDETIRWLMPFREMYCLHWMFPRFASQCTCESHPAC</sequence>
<dbReference type="PANTHER" id="PTHR33110">
    <property type="entry name" value="F-BOX/KELCH-REPEAT PROTEIN-RELATED"/>
    <property type="match status" value="1"/>
</dbReference>
<comment type="caution">
    <text evidence="3">The sequence shown here is derived from an EMBL/GenBank/DDBJ whole genome shotgun (WGS) entry which is preliminary data.</text>
</comment>
<accession>A0AAE1MFE4</accession>
<dbReference type="EMBL" id="JAWXYG010000012">
    <property type="protein sequence ID" value="KAK4257936.1"/>
    <property type="molecule type" value="Genomic_DNA"/>
</dbReference>
<evidence type="ECO:0000313" key="3">
    <source>
        <dbReference type="EMBL" id="KAK4257936.1"/>
    </source>
</evidence>
<dbReference type="Proteomes" id="UP001293593">
    <property type="component" value="Unassembled WGS sequence"/>
</dbReference>
<dbReference type="InterPro" id="IPR001810">
    <property type="entry name" value="F-box_dom"/>
</dbReference>
<keyword evidence="4" id="KW-1185">Reference proteome</keyword>